<sequence length="84" mass="9708">MVGDACTTREEIHEKIIDILCSSREPLEFDSLFNKVREACMHINKFLFREVLAMLVREGLVKRISGEEYGKPRMVFVCVDTVKS</sequence>
<dbReference type="KEGG" id="pfm:Pyrfu_0969"/>
<reference evidence="1 2" key="1">
    <citation type="journal article" date="2011" name="Stand. Genomic Sci.">
        <title>Complete genome sequence of the hyperthermophilic chemolithoautotroph Pyrolobus fumarii type strain (1A).</title>
        <authorList>
            <person name="Anderson I."/>
            <person name="Goker M."/>
            <person name="Nolan M."/>
            <person name="Lucas S."/>
            <person name="Hammon N."/>
            <person name="Deshpande S."/>
            <person name="Cheng J.F."/>
            <person name="Tapia R."/>
            <person name="Han C."/>
            <person name="Goodwin L."/>
            <person name="Pitluck S."/>
            <person name="Huntemann M."/>
            <person name="Liolios K."/>
            <person name="Ivanova N."/>
            <person name="Pagani I."/>
            <person name="Mavromatis K."/>
            <person name="Ovchinikova G."/>
            <person name="Pati A."/>
            <person name="Chen A."/>
            <person name="Palaniappan K."/>
            <person name="Land M."/>
            <person name="Hauser L."/>
            <person name="Brambilla E.M."/>
            <person name="Huber H."/>
            <person name="Yasawong M."/>
            <person name="Rohde M."/>
            <person name="Spring S."/>
            <person name="Abt B."/>
            <person name="Sikorski J."/>
            <person name="Wirth R."/>
            <person name="Detter J.C."/>
            <person name="Woyke T."/>
            <person name="Bristow J."/>
            <person name="Eisen J.A."/>
            <person name="Markowitz V."/>
            <person name="Hugenholtz P."/>
            <person name="Kyrpides N.C."/>
            <person name="Klenk H.P."/>
            <person name="Lapidus A."/>
        </authorList>
    </citation>
    <scope>NUCLEOTIDE SEQUENCE [LARGE SCALE GENOMIC DNA]</scope>
    <source>
        <strain evidence="2">DSM 11204 / 1A</strain>
    </source>
</reference>
<dbReference type="Proteomes" id="UP000001037">
    <property type="component" value="Chromosome"/>
</dbReference>
<dbReference type="RefSeq" id="WP_014026515.1">
    <property type="nucleotide sequence ID" value="NC_015931.1"/>
</dbReference>
<gene>
    <name evidence="1" type="ordered locus">Pyrfu_0969</name>
</gene>
<keyword evidence="2" id="KW-1185">Reference proteome</keyword>
<name>G0EEL6_PYRF1</name>
<dbReference type="InParanoid" id="G0EEL6"/>
<accession>G0EEL6</accession>
<dbReference type="eggNOG" id="arCOG08343">
    <property type="taxonomic scope" value="Archaea"/>
</dbReference>
<evidence type="ECO:0000313" key="2">
    <source>
        <dbReference type="Proteomes" id="UP000001037"/>
    </source>
</evidence>
<dbReference type="HOGENOM" id="CLU_2519896_0_0_2"/>
<dbReference type="EMBL" id="CP002838">
    <property type="protein sequence ID" value="AEM38838.1"/>
    <property type="molecule type" value="Genomic_DNA"/>
</dbReference>
<organism evidence="1 2">
    <name type="scientific">Pyrolobus fumarii (strain DSM 11204 / 1A)</name>
    <dbReference type="NCBI Taxonomy" id="694429"/>
    <lineage>
        <taxon>Archaea</taxon>
        <taxon>Thermoproteota</taxon>
        <taxon>Thermoprotei</taxon>
        <taxon>Desulfurococcales</taxon>
        <taxon>Pyrodictiaceae</taxon>
        <taxon>Pyrolobus</taxon>
    </lineage>
</organism>
<protein>
    <submittedName>
        <fullName evidence="1">Uncharacterized protein</fullName>
    </submittedName>
</protein>
<evidence type="ECO:0000313" key="1">
    <source>
        <dbReference type="EMBL" id="AEM38838.1"/>
    </source>
</evidence>
<dbReference type="GeneID" id="11139445"/>
<proteinExistence type="predicted"/>
<dbReference type="AlphaFoldDB" id="G0EEL6"/>